<reference evidence="5" key="1">
    <citation type="submission" date="2020-01" db="EMBL/GenBank/DDBJ databases">
        <authorList>
            <person name="Mishra B."/>
        </authorList>
    </citation>
    <scope>NUCLEOTIDE SEQUENCE [LARGE SCALE GENOMIC DNA]</scope>
</reference>
<dbReference type="EMBL" id="CACVBM020001077">
    <property type="protein sequence ID" value="CAA7029149.1"/>
    <property type="molecule type" value="Genomic_DNA"/>
</dbReference>
<dbReference type="Pfam" id="PF22936">
    <property type="entry name" value="Pol_BBD"/>
    <property type="match status" value="1"/>
</dbReference>
<keyword evidence="1" id="KW-0645">Protease</keyword>
<organism evidence="5 6">
    <name type="scientific">Microthlaspi erraticum</name>
    <dbReference type="NCBI Taxonomy" id="1685480"/>
    <lineage>
        <taxon>Eukaryota</taxon>
        <taxon>Viridiplantae</taxon>
        <taxon>Streptophyta</taxon>
        <taxon>Embryophyta</taxon>
        <taxon>Tracheophyta</taxon>
        <taxon>Spermatophyta</taxon>
        <taxon>Magnoliopsida</taxon>
        <taxon>eudicotyledons</taxon>
        <taxon>Gunneridae</taxon>
        <taxon>Pentapetalae</taxon>
        <taxon>rosids</taxon>
        <taxon>malvids</taxon>
        <taxon>Brassicales</taxon>
        <taxon>Brassicaceae</taxon>
        <taxon>Coluteocarpeae</taxon>
        <taxon>Microthlaspi</taxon>
    </lineage>
</organism>
<keyword evidence="1" id="KW-0064">Aspartyl protease</keyword>
<dbReference type="SUPFAM" id="SSF56672">
    <property type="entry name" value="DNA/RNA polymerases"/>
    <property type="match status" value="1"/>
</dbReference>
<dbReference type="Proteomes" id="UP000467841">
    <property type="component" value="Unassembled WGS sequence"/>
</dbReference>
<keyword evidence="6" id="KW-1185">Reference proteome</keyword>
<dbReference type="SUPFAM" id="SSF53098">
    <property type="entry name" value="Ribonuclease H-like"/>
    <property type="match status" value="1"/>
</dbReference>
<dbReference type="OrthoDB" id="414104at2759"/>
<evidence type="ECO:0000313" key="5">
    <source>
        <dbReference type="EMBL" id="CAA7029149.1"/>
    </source>
</evidence>
<name>A0A6D2IG42_9BRAS</name>
<feature type="domain" description="Retrovirus-related Pol polyprotein from transposon TNT 1-94-like beta-barrel" evidence="3">
    <location>
        <begin position="4"/>
        <end position="50"/>
    </location>
</feature>
<accession>A0A6D2IG42</accession>
<feature type="domain" description="Reverse transcriptase Ty1/copia-type" evidence="2">
    <location>
        <begin position="371"/>
        <end position="471"/>
    </location>
</feature>
<evidence type="ECO:0000313" key="6">
    <source>
        <dbReference type="Proteomes" id="UP000467841"/>
    </source>
</evidence>
<comment type="caution">
    <text evidence="5">The sequence shown here is derived from an EMBL/GenBank/DDBJ whole genome shotgun (WGS) entry which is preliminary data.</text>
</comment>
<dbReference type="Pfam" id="PF07727">
    <property type="entry name" value="RVT_2"/>
    <property type="match status" value="1"/>
</dbReference>
<dbReference type="GO" id="GO:0004190">
    <property type="term" value="F:aspartic-type endopeptidase activity"/>
    <property type="evidence" value="ECO:0007669"/>
    <property type="project" value="UniProtKB-KW"/>
</dbReference>
<evidence type="ECO:0000256" key="1">
    <source>
        <dbReference type="ARBA" id="ARBA00022750"/>
    </source>
</evidence>
<proteinExistence type="predicted"/>
<dbReference type="InterPro" id="IPR043502">
    <property type="entry name" value="DNA/RNA_pol_sf"/>
</dbReference>
<sequence length="636" mass="71387">MNTSVTLPTGLGVQIAGIGRIKMSDYMILNNVLYIPDFRLNLLSISQLTKDLGYRISFDHSSCVIQDPIKGLMIAQGEEISNLYVLDVSSLLKTSSLNTSFCTNIVADSALWHNRLGHPSDYKTDFVSDAKVPLEHWGDCILTAVFLINRLPTPLLKNKTPFEILHGKKMDYTGLRVFGCLAFCSTSSKNRTKFQPRARPCVFLGYPSGYKGYKLLDLETNKIHISRHVVFHEEIFPFATAHCESPFDIFSPMDDSSSSSSTTSVDNGVPTVVSGDTPVVVNDEISIEPSTTEESVHSVDKEKKKKRSSKTLAYLQDYFCNMQKVDIPYPLANYLSYDELSDDYKAYICSVNLHAEPSSFTQAKKFEECWVFTSLTLITLLFVRNVNGKYLAVLVYVNDIIITSNCDSEVDQLKEDLKKAFRLRDLGALRYFLGLEIARSKRGISVCQRKYILELLEDTGLLACKPSSFPMDPSVKLVQDSAEPVIENIKLYRRLVGKMMYLTITRPDITYAVTKLCQFASAPKQSHLKAAYKVLHYLKSTIGLGLFYSADSNLVLTGFTDVDWMSCADSRCSTSGYCMFLGNSLISWNLKKQQVVSNSSAESEYHAMEFASREVVWLRGLVEELQAPQSHPVALF</sequence>
<dbReference type="InterPro" id="IPR057670">
    <property type="entry name" value="SH3_retrovirus"/>
</dbReference>
<gene>
    <name evidence="5" type="ORF">MERR_LOCUS16384</name>
</gene>
<protein>
    <submittedName>
        <fullName evidence="5">Uncharacterized protein</fullName>
    </submittedName>
</protein>
<dbReference type="Pfam" id="PF25597">
    <property type="entry name" value="SH3_retrovirus"/>
    <property type="match status" value="1"/>
</dbReference>
<dbReference type="CDD" id="cd09272">
    <property type="entry name" value="RNase_HI_RT_Ty1"/>
    <property type="match status" value="1"/>
</dbReference>
<dbReference type="InterPro" id="IPR012337">
    <property type="entry name" value="RNaseH-like_sf"/>
</dbReference>
<feature type="domain" description="Retroviral polymerase SH3-like" evidence="4">
    <location>
        <begin position="180"/>
        <end position="240"/>
    </location>
</feature>
<evidence type="ECO:0000259" key="4">
    <source>
        <dbReference type="Pfam" id="PF25597"/>
    </source>
</evidence>
<keyword evidence="1" id="KW-0378">Hydrolase</keyword>
<dbReference type="PANTHER" id="PTHR11439">
    <property type="entry name" value="GAG-POL-RELATED RETROTRANSPOSON"/>
    <property type="match status" value="1"/>
</dbReference>
<dbReference type="InterPro" id="IPR013103">
    <property type="entry name" value="RVT_2"/>
</dbReference>
<evidence type="ECO:0000259" key="3">
    <source>
        <dbReference type="Pfam" id="PF22936"/>
    </source>
</evidence>
<evidence type="ECO:0000259" key="2">
    <source>
        <dbReference type="Pfam" id="PF07727"/>
    </source>
</evidence>
<dbReference type="InterPro" id="IPR054722">
    <property type="entry name" value="PolX-like_BBD"/>
</dbReference>
<dbReference type="AlphaFoldDB" id="A0A6D2IG42"/>
<dbReference type="PANTHER" id="PTHR11439:SF463">
    <property type="entry name" value="REVERSE TRANSCRIPTASE TY1_COPIA-TYPE DOMAIN-CONTAINING PROTEIN"/>
    <property type="match status" value="1"/>
</dbReference>